<name>A0A673KTX0_9TELE</name>
<sequence length="798" mass="89451">MENYRKARTVEQPCLCPFPDLPSDTPEVRVKDGSKIRNMMRFALSRMEEKTASADHPGPHEGSEVSVGLGENLCRQIVFTGVGQSVAKAITCVEIMKRRVHGLHQHTKLVYRTVQEVWEPLEPEAGLDSLTVSRNVPSIWVLLSRDSLDKNQPGYQAPGSFDALWAQALKEEAAALKHGQRRKRGGTGAGRTEGAGRGKGPRKHPGRPGEPRKPLGHAGGGQCTAAETNFTQAGAAYAKHAVMLAVLLIILMFNQGLSLDNRGTSFITAFPENIAVYYRKTYNLFKITTLHQNTTINVAYMANGNVTTNTSLAEGIVWTLNLTKQVEESQFMSSNKTFRITSDKNITVVSVSGWKGRFQSHVVQPEQNLGKVYQVPSLNYTKIATSFNLTMTSNVRFLHFRLMIINAVDMDKSVTIKRVDERGQSQEDTIMLNPYNLYQIQINGSVRQINAEDKVAVILTHPCFDSKNCSCNMILNQLQPYVSNNNKDRFLVPPIFSARQLLVTTNQPFQVCQGCFSPYTGVWVQNSSDILPLLPNFKNIISTISTTVQVSLRLISPGLVLDLIPISKFSGCYLVDFNSSRSGALVIANTSSADAVRMNDQPLPPHKWNVMNGTGFSWALVEGERLSTIWHPFARIGVYMIERLESNNTYGSAATVINSDPDDGGCLVTPEMFVLGEDEMSWFKSREYCMKNAYLFARLNNESSQTKMALNMTFEEPTEGWISLRRSLYSTDWYWKNEDTFSPYVDFTYWEKGQPEKPEKGLCALVSLDPNKNFKWKSGRCCSKKKPVCYKRPKYFTL</sequence>
<dbReference type="SUPFAM" id="SSF82704">
    <property type="entry name" value="AlbA-like"/>
    <property type="match status" value="1"/>
</dbReference>
<reference evidence="6" key="2">
    <citation type="submission" date="2025-09" db="UniProtKB">
        <authorList>
            <consortium name="Ensembl"/>
        </authorList>
    </citation>
    <scope>IDENTIFICATION</scope>
</reference>
<evidence type="ECO:0000313" key="7">
    <source>
        <dbReference type="Proteomes" id="UP000472270"/>
    </source>
</evidence>
<feature type="domain" description="C-type lectin" evidence="5">
    <location>
        <begin position="673"/>
        <end position="790"/>
    </location>
</feature>
<dbReference type="Gene3D" id="3.10.100.10">
    <property type="entry name" value="Mannose-Binding Protein A, subunit A"/>
    <property type="match status" value="1"/>
</dbReference>
<dbReference type="Gene3D" id="3.30.110.20">
    <property type="entry name" value="Alba-like domain"/>
    <property type="match status" value="1"/>
</dbReference>
<organism evidence="6 7">
    <name type="scientific">Sinocyclocheilus rhinocerous</name>
    <dbReference type="NCBI Taxonomy" id="307959"/>
    <lineage>
        <taxon>Eukaryota</taxon>
        <taxon>Metazoa</taxon>
        <taxon>Chordata</taxon>
        <taxon>Craniata</taxon>
        <taxon>Vertebrata</taxon>
        <taxon>Euteleostomi</taxon>
        <taxon>Actinopterygii</taxon>
        <taxon>Neopterygii</taxon>
        <taxon>Teleostei</taxon>
        <taxon>Ostariophysi</taxon>
        <taxon>Cypriniformes</taxon>
        <taxon>Cyprinidae</taxon>
        <taxon>Cyprininae</taxon>
        <taxon>Sinocyclocheilus</taxon>
    </lineage>
</organism>
<keyword evidence="3" id="KW-0539">Nucleus</keyword>
<evidence type="ECO:0000256" key="1">
    <source>
        <dbReference type="ARBA" id="ARBA00004123"/>
    </source>
</evidence>
<dbReference type="InterPro" id="IPR016186">
    <property type="entry name" value="C-type_lectin-like/link_sf"/>
</dbReference>
<dbReference type="GO" id="GO:0005634">
    <property type="term" value="C:nucleus"/>
    <property type="evidence" value="ECO:0007669"/>
    <property type="project" value="UniProtKB-SubCell"/>
</dbReference>
<proteinExistence type="inferred from homology"/>
<evidence type="ECO:0000256" key="2">
    <source>
        <dbReference type="ARBA" id="ARBA00008018"/>
    </source>
</evidence>
<dbReference type="Proteomes" id="UP000472270">
    <property type="component" value="Unassembled WGS sequence"/>
</dbReference>
<dbReference type="GO" id="GO:0000172">
    <property type="term" value="C:ribonuclease MRP complex"/>
    <property type="evidence" value="ECO:0007669"/>
    <property type="project" value="TreeGrafter"/>
</dbReference>
<dbReference type="AlphaFoldDB" id="A0A673KTX0"/>
<keyword evidence="7" id="KW-1185">Reference proteome</keyword>
<dbReference type="SUPFAM" id="SSF56436">
    <property type="entry name" value="C-type lectin-like"/>
    <property type="match status" value="1"/>
</dbReference>
<dbReference type="InterPro" id="IPR002775">
    <property type="entry name" value="DNA/RNA-bd_Alba-like"/>
</dbReference>
<reference evidence="6" key="1">
    <citation type="submission" date="2025-08" db="UniProtKB">
        <authorList>
            <consortium name="Ensembl"/>
        </authorList>
    </citation>
    <scope>IDENTIFICATION</scope>
</reference>
<comment type="subcellular location">
    <subcellularLocation>
        <location evidence="1">Nucleus</location>
    </subcellularLocation>
</comment>
<dbReference type="Pfam" id="PF01918">
    <property type="entry name" value="Alba"/>
    <property type="match status" value="1"/>
</dbReference>
<dbReference type="Ensembl" id="ENSSRHT00000071902.1">
    <property type="protein sequence ID" value="ENSSRHP00000069995.1"/>
    <property type="gene ID" value="ENSSRHG00000034824.1"/>
</dbReference>
<dbReference type="InterPro" id="IPR036882">
    <property type="entry name" value="Alba-like_dom_sf"/>
</dbReference>
<dbReference type="CDD" id="cd00037">
    <property type="entry name" value="CLECT"/>
    <property type="match status" value="1"/>
</dbReference>
<dbReference type="PROSITE" id="PS50041">
    <property type="entry name" value="C_TYPE_LECTIN_2"/>
    <property type="match status" value="1"/>
</dbReference>
<comment type="similarity">
    <text evidence="2">Belongs to the histone-like Alba family.</text>
</comment>
<dbReference type="Pfam" id="PF00059">
    <property type="entry name" value="Lectin_C"/>
    <property type="match status" value="1"/>
</dbReference>
<dbReference type="PANTHER" id="PTHR13516">
    <property type="entry name" value="RIBONUCLEASE P SUBUNIT P25"/>
    <property type="match status" value="1"/>
</dbReference>
<feature type="compositionally biased region" description="Gly residues" evidence="4">
    <location>
        <begin position="186"/>
        <end position="198"/>
    </location>
</feature>
<evidence type="ECO:0000256" key="4">
    <source>
        <dbReference type="SAM" id="MobiDB-lite"/>
    </source>
</evidence>
<evidence type="ECO:0000259" key="5">
    <source>
        <dbReference type="PROSITE" id="PS50041"/>
    </source>
</evidence>
<dbReference type="SMART" id="SM00034">
    <property type="entry name" value="CLECT"/>
    <property type="match status" value="1"/>
</dbReference>
<evidence type="ECO:0000313" key="6">
    <source>
        <dbReference type="Ensembl" id="ENSSRHP00000069995.1"/>
    </source>
</evidence>
<evidence type="ECO:0000256" key="3">
    <source>
        <dbReference type="ARBA" id="ARBA00023242"/>
    </source>
</evidence>
<dbReference type="InterPro" id="IPR051958">
    <property type="entry name" value="Alba-like_NAB"/>
</dbReference>
<dbReference type="InterPro" id="IPR016187">
    <property type="entry name" value="CTDL_fold"/>
</dbReference>
<gene>
    <name evidence="6" type="primary">LOC107717367</name>
</gene>
<dbReference type="GO" id="GO:0003723">
    <property type="term" value="F:RNA binding"/>
    <property type="evidence" value="ECO:0007669"/>
    <property type="project" value="TreeGrafter"/>
</dbReference>
<feature type="region of interest" description="Disordered" evidence="4">
    <location>
        <begin position="175"/>
        <end position="223"/>
    </location>
</feature>
<dbReference type="GO" id="GO:0001682">
    <property type="term" value="P:tRNA 5'-leader removal"/>
    <property type="evidence" value="ECO:0007669"/>
    <property type="project" value="TreeGrafter"/>
</dbReference>
<dbReference type="PANTHER" id="PTHR13516:SF8">
    <property type="entry name" value="RIBONUCLEASE P PROTEIN SUBUNIT P25-LIKE PROTEIN"/>
    <property type="match status" value="1"/>
</dbReference>
<dbReference type="InterPro" id="IPR001304">
    <property type="entry name" value="C-type_lectin-like"/>
</dbReference>
<protein>
    <submittedName>
        <fullName evidence="6">Uncharacterized LOC107717367</fullName>
    </submittedName>
</protein>
<accession>A0A673KTX0</accession>